<keyword evidence="3" id="KW-0479">Metal-binding</keyword>
<dbReference type="Gene3D" id="3.40.30.10">
    <property type="entry name" value="Glutaredoxin"/>
    <property type="match status" value="1"/>
</dbReference>
<dbReference type="AlphaFoldDB" id="A0A7G5BS38"/>
<dbReference type="EMBL" id="CP041969">
    <property type="protein sequence ID" value="QMV39772.1"/>
    <property type="molecule type" value="Genomic_DNA"/>
</dbReference>
<dbReference type="PANTHER" id="PTHR12151:SF25">
    <property type="entry name" value="LINALOOL DEHYDRATASE_ISOMERASE DOMAIN-CONTAINING PROTEIN"/>
    <property type="match status" value="1"/>
</dbReference>
<dbReference type="CDD" id="cd02968">
    <property type="entry name" value="SCO"/>
    <property type="match status" value="1"/>
</dbReference>
<feature type="binding site" evidence="3">
    <location>
        <position position="99"/>
    </location>
    <ligand>
        <name>Cu cation</name>
        <dbReference type="ChEBI" id="CHEBI:23378"/>
    </ligand>
</feature>
<feature type="domain" description="Thioredoxin" evidence="6">
    <location>
        <begin position="57"/>
        <end position="223"/>
    </location>
</feature>
<dbReference type="GO" id="GO:0046872">
    <property type="term" value="F:metal ion binding"/>
    <property type="evidence" value="ECO:0007669"/>
    <property type="project" value="UniProtKB-KW"/>
</dbReference>
<keyword evidence="8" id="KW-1185">Reference proteome</keyword>
<proteinExistence type="inferred from homology"/>
<feature type="transmembrane region" description="Helical" evidence="5">
    <location>
        <begin position="29"/>
        <end position="48"/>
    </location>
</feature>
<reference evidence="7 8" key="1">
    <citation type="submission" date="2019-07" db="EMBL/GenBank/DDBJ databases">
        <authorList>
            <person name="Kim J.K."/>
            <person name="Cheong H.-M."/>
            <person name="Choi Y."/>
            <person name="Hwang K.J."/>
            <person name="Lee S."/>
            <person name="Choi C."/>
        </authorList>
    </citation>
    <scope>NUCLEOTIDE SEQUENCE [LARGE SCALE GENOMIC DNA]</scope>
    <source>
        <strain evidence="7 8">KS 22</strain>
    </source>
</reference>
<dbReference type="PROSITE" id="PS51352">
    <property type="entry name" value="THIOREDOXIN_2"/>
    <property type="match status" value="1"/>
</dbReference>
<name>A0A7G5BS38_9BACL</name>
<keyword evidence="5" id="KW-1133">Transmembrane helix</keyword>
<evidence type="ECO:0000313" key="7">
    <source>
        <dbReference type="EMBL" id="QMV39772.1"/>
    </source>
</evidence>
<dbReference type="KEGG" id="cchl:FPL14_00035"/>
<dbReference type="Proteomes" id="UP000515679">
    <property type="component" value="Chromosome"/>
</dbReference>
<keyword evidence="2 3" id="KW-0186">Copper</keyword>
<protein>
    <submittedName>
        <fullName evidence="7">SCO family protein</fullName>
    </submittedName>
</protein>
<keyword evidence="4" id="KW-1015">Disulfide bond</keyword>
<organism evidence="7 8">
    <name type="scientific">Cohnella cholangitidis</name>
    <dbReference type="NCBI Taxonomy" id="2598458"/>
    <lineage>
        <taxon>Bacteria</taxon>
        <taxon>Bacillati</taxon>
        <taxon>Bacillota</taxon>
        <taxon>Bacilli</taxon>
        <taxon>Bacillales</taxon>
        <taxon>Paenibacillaceae</taxon>
        <taxon>Cohnella</taxon>
    </lineage>
</organism>
<dbReference type="PANTHER" id="PTHR12151">
    <property type="entry name" value="ELECTRON TRANSPORT PROTIN SCO1/SENC FAMILY MEMBER"/>
    <property type="match status" value="1"/>
</dbReference>
<keyword evidence="5" id="KW-0812">Transmembrane</keyword>
<accession>A0A7G5BS38</accession>
<sequence>MIPNLPFSSEKAHYSKGGFRYLSTKLKSYLFPSVLFVFVLGLAVYFVYRSLSSESALPIVKAAPDFVLQNIDNTLMTASVNKGKVVLMEFMFTSCPDICPLTTYKMVQLQEQLKQKNMFGNQVRFVAVTFDPERDTPEVLRDYAQRMNMDSSGWYILRGEEEQTKKIAAEYGIMVQNLGDGQFVHTVTSLNLIDSEQRIRKVYAMGEEMNSEEIMKDIESLLAEQSKSDSNG</sequence>
<evidence type="ECO:0000256" key="5">
    <source>
        <dbReference type="SAM" id="Phobius"/>
    </source>
</evidence>
<evidence type="ECO:0000256" key="1">
    <source>
        <dbReference type="ARBA" id="ARBA00010996"/>
    </source>
</evidence>
<dbReference type="InterPro" id="IPR003782">
    <property type="entry name" value="SCO1/SenC"/>
</dbReference>
<comment type="similarity">
    <text evidence="1">Belongs to the SCO1/2 family.</text>
</comment>
<dbReference type="Pfam" id="PF02630">
    <property type="entry name" value="SCO1-SenC"/>
    <property type="match status" value="1"/>
</dbReference>
<feature type="binding site" evidence="3">
    <location>
        <position position="95"/>
    </location>
    <ligand>
        <name>Cu cation</name>
        <dbReference type="ChEBI" id="CHEBI:23378"/>
    </ligand>
</feature>
<dbReference type="InterPro" id="IPR036249">
    <property type="entry name" value="Thioredoxin-like_sf"/>
</dbReference>
<dbReference type="SUPFAM" id="SSF52833">
    <property type="entry name" value="Thioredoxin-like"/>
    <property type="match status" value="1"/>
</dbReference>
<dbReference type="InterPro" id="IPR013766">
    <property type="entry name" value="Thioredoxin_domain"/>
</dbReference>
<evidence type="ECO:0000259" key="6">
    <source>
        <dbReference type="PROSITE" id="PS51352"/>
    </source>
</evidence>
<evidence type="ECO:0000256" key="2">
    <source>
        <dbReference type="ARBA" id="ARBA00023008"/>
    </source>
</evidence>
<keyword evidence="5" id="KW-0472">Membrane</keyword>
<evidence type="ECO:0000256" key="3">
    <source>
        <dbReference type="PIRSR" id="PIRSR603782-1"/>
    </source>
</evidence>
<evidence type="ECO:0000256" key="4">
    <source>
        <dbReference type="PIRSR" id="PIRSR603782-2"/>
    </source>
</evidence>
<gene>
    <name evidence="7" type="ORF">FPL14_00035</name>
</gene>
<feature type="disulfide bond" description="Redox-active" evidence="4">
    <location>
        <begin position="95"/>
        <end position="99"/>
    </location>
</feature>
<evidence type="ECO:0000313" key="8">
    <source>
        <dbReference type="Proteomes" id="UP000515679"/>
    </source>
</evidence>